<dbReference type="InterPro" id="IPR012340">
    <property type="entry name" value="NA-bd_OB-fold"/>
</dbReference>
<name>A0A1N6WQ36_9EURY</name>
<dbReference type="PANTHER" id="PTHR34075:SF5">
    <property type="entry name" value="BLR3430 PROTEIN"/>
    <property type="match status" value="1"/>
</dbReference>
<dbReference type="EMBL" id="FTNO01000001">
    <property type="protein sequence ID" value="SIQ92178.1"/>
    <property type="molecule type" value="Genomic_DNA"/>
</dbReference>
<dbReference type="SUPFAM" id="SSF50249">
    <property type="entry name" value="Nucleic acid-binding proteins"/>
    <property type="match status" value="1"/>
</dbReference>
<evidence type="ECO:0000313" key="3">
    <source>
        <dbReference type="Proteomes" id="UP000186914"/>
    </source>
</evidence>
<evidence type="ECO:0000259" key="1">
    <source>
        <dbReference type="Pfam" id="PF01796"/>
    </source>
</evidence>
<gene>
    <name evidence="2" type="ORF">SAMN05421858_0824</name>
</gene>
<dbReference type="OrthoDB" id="9573at2157"/>
<dbReference type="AlphaFoldDB" id="A0A1N6WQ36"/>
<dbReference type="PANTHER" id="PTHR34075">
    <property type="entry name" value="BLR3430 PROTEIN"/>
    <property type="match status" value="1"/>
</dbReference>
<dbReference type="RefSeq" id="WP_076428167.1">
    <property type="nucleotide sequence ID" value="NZ_FTNO01000001.1"/>
</dbReference>
<organism evidence="2 3">
    <name type="scientific">Haladaptatus litoreus</name>
    <dbReference type="NCBI Taxonomy" id="553468"/>
    <lineage>
        <taxon>Archaea</taxon>
        <taxon>Methanobacteriati</taxon>
        <taxon>Methanobacteriota</taxon>
        <taxon>Stenosarchaea group</taxon>
        <taxon>Halobacteria</taxon>
        <taxon>Halobacteriales</taxon>
        <taxon>Haladaptataceae</taxon>
        <taxon>Haladaptatus</taxon>
    </lineage>
</organism>
<dbReference type="Pfam" id="PF01796">
    <property type="entry name" value="OB_ChsH2_C"/>
    <property type="match status" value="1"/>
</dbReference>
<protein>
    <recommendedName>
        <fullName evidence="1">ChsH2 C-terminal OB-fold domain-containing protein</fullName>
    </recommendedName>
</protein>
<reference evidence="3" key="1">
    <citation type="submission" date="2017-01" db="EMBL/GenBank/DDBJ databases">
        <authorList>
            <person name="Varghese N."/>
            <person name="Submissions S."/>
        </authorList>
    </citation>
    <scope>NUCLEOTIDE SEQUENCE [LARGE SCALE GENOMIC DNA]</scope>
    <source>
        <strain evidence="3">CGMCC 1.7737</strain>
    </source>
</reference>
<accession>A0A1N6WQ36</accession>
<sequence length="123" mass="13331">MSHHGNTGYDEWLDAIAEGDAYFLECGNGHGSLPPRRICPECGATDLEETPLPETGTIETYTMVHVPAPSFAEDAPYTTAVVDFGPVRLTGVTDDDVEVGTEVSAKIGESETTGDRLLRFERR</sequence>
<dbReference type="Proteomes" id="UP000186914">
    <property type="component" value="Unassembled WGS sequence"/>
</dbReference>
<dbReference type="InterPro" id="IPR002878">
    <property type="entry name" value="ChsH2_C"/>
</dbReference>
<dbReference type="InterPro" id="IPR052513">
    <property type="entry name" value="Thioester_dehydratase-like"/>
</dbReference>
<feature type="domain" description="ChsH2 C-terminal OB-fold" evidence="1">
    <location>
        <begin position="50"/>
        <end position="105"/>
    </location>
</feature>
<evidence type="ECO:0000313" key="2">
    <source>
        <dbReference type="EMBL" id="SIQ92178.1"/>
    </source>
</evidence>
<proteinExistence type="predicted"/>
<keyword evidence="3" id="KW-1185">Reference proteome</keyword>